<gene>
    <name evidence="1" type="ORF">PF005_g22676</name>
</gene>
<reference evidence="1 2" key="1">
    <citation type="submission" date="2018-08" db="EMBL/GenBank/DDBJ databases">
        <title>Genomic investigation of the strawberry pathogen Phytophthora fragariae indicates pathogenicity is determined by transcriptional variation in three key races.</title>
        <authorList>
            <person name="Adams T.M."/>
            <person name="Armitage A.D."/>
            <person name="Sobczyk M.K."/>
            <person name="Bates H.J."/>
            <person name="Dunwell J.M."/>
            <person name="Nellist C.F."/>
            <person name="Harrison R.J."/>
        </authorList>
    </citation>
    <scope>NUCLEOTIDE SEQUENCE [LARGE SCALE GENOMIC DNA]</scope>
    <source>
        <strain evidence="1 2">NOV-27</strain>
    </source>
</reference>
<name>A0A6A3WBH2_9STRA</name>
<keyword evidence="2" id="KW-1185">Reference proteome</keyword>
<dbReference type="Proteomes" id="UP000433483">
    <property type="component" value="Unassembled WGS sequence"/>
</dbReference>
<dbReference type="AlphaFoldDB" id="A0A6A3WBH2"/>
<accession>A0A6A3WBH2</accession>
<dbReference type="EMBL" id="QXGB01002065">
    <property type="protein sequence ID" value="KAE9181961.1"/>
    <property type="molecule type" value="Genomic_DNA"/>
</dbReference>
<proteinExistence type="predicted"/>
<comment type="caution">
    <text evidence="1">The sequence shown here is derived from an EMBL/GenBank/DDBJ whole genome shotgun (WGS) entry which is preliminary data.</text>
</comment>
<evidence type="ECO:0000313" key="2">
    <source>
        <dbReference type="Proteomes" id="UP000433483"/>
    </source>
</evidence>
<sequence length="201" mass="21535">MVSSIAAVSSVTSAAAVSPVPSVAAVSSVLPVTVVPPVLSSSRTGVSCCVRSPFSAELSLSWGRALPGDSRVPPSTVAARFPPPLLVSTHLQTRPLPASRPACSPPSPCSCSSSRTHAASDRTGHSSCTATQPSVARSACSRRGHSCSAPDLHVRHHARLRSHVHHRSHRPRLHGRRYCCSRLRLDRRRSCCSHRRRVRRL</sequence>
<evidence type="ECO:0000313" key="1">
    <source>
        <dbReference type="EMBL" id="KAE9181961.1"/>
    </source>
</evidence>
<organism evidence="1 2">
    <name type="scientific">Phytophthora fragariae</name>
    <dbReference type="NCBI Taxonomy" id="53985"/>
    <lineage>
        <taxon>Eukaryota</taxon>
        <taxon>Sar</taxon>
        <taxon>Stramenopiles</taxon>
        <taxon>Oomycota</taxon>
        <taxon>Peronosporomycetes</taxon>
        <taxon>Peronosporales</taxon>
        <taxon>Peronosporaceae</taxon>
        <taxon>Phytophthora</taxon>
    </lineage>
</organism>
<protein>
    <submittedName>
        <fullName evidence="1">Uncharacterized protein</fullName>
    </submittedName>
</protein>